<gene>
    <name evidence="1" type="ORF">CSSPJE1EN2_LOCUS23457</name>
</gene>
<accession>A0ABP1C054</accession>
<protein>
    <submittedName>
        <fullName evidence="1">Uncharacterized protein</fullName>
    </submittedName>
</protein>
<sequence>MQEMRMERCRWEMATSSSDGDCAREGSTSKPGVGRCCDNEICTEQAPACPCAIQPQLTPQPASRAGAVTNSPVIAKAAKLRAVTDLRLSALCYTAIGQGLGPQQIHPLMPCVTSYTKDQGRNRIASYRLLLRHSPQRPGL</sequence>
<dbReference type="Proteomes" id="UP001497522">
    <property type="component" value="Chromosome 8"/>
</dbReference>
<evidence type="ECO:0000313" key="1">
    <source>
        <dbReference type="EMBL" id="CAK9882101.1"/>
    </source>
</evidence>
<reference evidence="1" key="1">
    <citation type="submission" date="2024-03" db="EMBL/GenBank/DDBJ databases">
        <authorList>
            <consortium name="ELIXIR-Norway"/>
            <consortium name="Elixir Norway"/>
        </authorList>
    </citation>
    <scope>NUCLEOTIDE SEQUENCE</scope>
</reference>
<name>A0ABP1C054_9BRYO</name>
<proteinExistence type="predicted"/>
<keyword evidence="2" id="KW-1185">Reference proteome</keyword>
<evidence type="ECO:0000313" key="2">
    <source>
        <dbReference type="Proteomes" id="UP001497522"/>
    </source>
</evidence>
<organism evidence="1 2">
    <name type="scientific">Sphagnum jensenii</name>
    <dbReference type="NCBI Taxonomy" id="128206"/>
    <lineage>
        <taxon>Eukaryota</taxon>
        <taxon>Viridiplantae</taxon>
        <taxon>Streptophyta</taxon>
        <taxon>Embryophyta</taxon>
        <taxon>Bryophyta</taxon>
        <taxon>Sphagnophytina</taxon>
        <taxon>Sphagnopsida</taxon>
        <taxon>Sphagnales</taxon>
        <taxon>Sphagnaceae</taxon>
        <taxon>Sphagnum</taxon>
    </lineage>
</organism>
<dbReference type="EMBL" id="OZ023709">
    <property type="protein sequence ID" value="CAK9882101.1"/>
    <property type="molecule type" value="Genomic_DNA"/>
</dbReference>